<accession>A0A077EGR7</accession>
<feature type="domain" description="SusE outer membrane protein" evidence="1">
    <location>
        <begin position="22"/>
        <end position="128"/>
    </location>
</feature>
<reference evidence="3" key="1">
    <citation type="journal article" date="2013" name="Lancet">
        <title>First case of E anophelis outbreak in an intensive-care unit.</title>
        <authorList>
            <person name="Teo J."/>
            <person name="Tan S.Y."/>
            <person name="Tay M."/>
            <person name="Ding Y."/>
            <person name="Kjelleberg S."/>
            <person name="Givskov M."/>
            <person name="Lin R.T."/>
            <person name="Yang L."/>
        </authorList>
    </citation>
    <scope>NUCLEOTIDE SEQUENCE [LARGE SCALE GENOMIC DNA]</scope>
    <source>
        <strain evidence="3">NUHP1</strain>
    </source>
</reference>
<evidence type="ECO:0000259" key="2">
    <source>
        <dbReference type="Pfam" id="PF22058"/>
    </source>
</evidence>
<dbReference type="Pfam" id="PF14292">
    <property type="entry name" value="SusE"/>
    <property type="match status" value="1"/>
</dbReference>
<dbReference type="Proteomes" id="UP000028933">
    <property type="component" value="Chromosome"/>
</dbReference>
<dbReference type="KEGG" id="eao:BD94_1983"/>
<dbReference type="InterPro" id="IPR054409">
    <property type="entry name" value="X25_BaPul-like"/>
</dbReference>
<dbReference type="PROSITE" id="PS51257">
    <property type="entry name" value="PROKAR_LIPOPROTEIN"/>
    <property type="match status" value="1"/>
</dbReference>
<dbReference type="RefSeq" id="WP_024564379.1">
    <property type="nucleotide sequence ID" value="NZ_CP007547.1"/>
</dbReference>
<dbReference type="STRING" id="1338011.BD94_1983"/>
<reference evidence="3" key="2">
    <citation type="journal article" date="2015" name="Genome Biol. Evol.">
        <title>Complete Genome Sequence and Transcriptomic Analysis of the Novel Pathogen Elizabethkingia anophelis in Response to Oxidative Stress.</title>
        <authorList>
            <person name="Li Y."/>
            <person name="Liu Y."/>
            <person name="Chew S.C."/>
            <person name="Tay M."/>
            <person name="Salido M.M."/>
            <person name="Teo J."/>
            <person name="Lauro F.M."/>
            <person name="Givskov M."/>
            <person name="Yang L."/>
        </authorList>
    </citation>
    <scope>NUCLEOTIDE SEQUENCE</scope>
    <source>
        <strain evidence="3">NUHP1</strain>
    </source>
</reference>
<dbReference type="Pfam" id="PF22058">
    <property type="entry name" value="X25_BaPul_like"/>
    <property type="match status" value="1"/>
</dbReference>
<gene>
    <name evidence="3" type="ORF">BD94_1983</name>
</gene>
<evidence type="ECO:0000313" key="4">
    <source>
        <dbReference type="Proteomes" id="UP000028933"/>
    </source>
</evidence>
<dbReference type="EMBL" id="CP007547">
    <property type="protein sequence ID" value="AIL45758.1"/>
    <property type="molecule type" value="Genomic_DNA"/>
</dbReference>
<proteinExistence type="predicted"/>
<dbReference type="CDD" id="cd12956">
    <property type="entry name" value="CBM_SusE-F_like"/>
    <property type="match status" value="1"/>
</dbReference>
<dbReference type="GO" id="GO:2001070">
    <property type="term" value="F:starch binding"/>
    <property type="evidence" value="ECO:0007669"/>
    <property type="project" value="InterPro"/>
</dbReference>
<dbReference type="InterPro" id="IPR025970">
    <property type="entry name" value="SusE"/>
</dbReference>
<name>A0A077EGR7_9FLAO</name>
<dbReference type="CDD" id="cd12967">
    <property type="entry name" value="CBM_SusE-F_like_u1"/>
    <property type="match status" value="1"/>
</dbReference>
<dbReference type="Gene3D" id="2.60.40.3620">
    <property type="match status" value="2"/>
</dbReference>
<evidence type="ECO:0000259" key="1">
    <source>
        <dbReference type="Pfam" id="PF14292"/>
    </source>
</evidence>
<evidence type="ECO:0000313" key="3">
    <source>
        <dbReference type="EMBL" id="AIL45758.1"/>
    </source>
</evidence>
<protein>
    <submittedName>
        <fullName evidence="3">Uncharacterized protein</fullName>
    </submittedName>
</protein>
<dbReference type="HOGENOM" id="CLU_042892_0_0_10"/>
<dbReference type="GO" id="GO:0019867">
    <property type="term" value="C:outer membrane"/>
    <property type="evidence" value="ECO:0007669"/>
    <property type="project" value="InterPro"/>
</dbReference>
<feature type="domain" description="Amylopullulanase X25" evidence="2">
    <location>
        <begin position="161"/>
        <end position="215"/>
    </location>
</feature>
<dbReference type="eggNOG" id="ENOG502Z9ND">
    <property type="taxonomic scope" value="Bacteria"/>
</dbReference>
<organism evidence="3 4">
    <name type="scientific">Elizabethkingia anophelis NUHP1</name>
    <dbReference type="NCBI Taxonomy" id="1338011"/>
    <lineage>
        <taxon>Bacteria</taxon>
        <taxon>Pseudomonadati</taxon>
        <taxon>Bacteroidota</taxon>
        <taxon>Flavobacteriia</taxon>
        <taxon>Flavobacteriales</taxon>
        <taxon>Weeksellaceae</taxon>
        <taxon>Elizabethkingia</taxon>
    </lineage>
</organism>
<dbReference type="AlphaFoldDB" id="A0A077EGR7"/>
<sequence length="337" mass="35437">MKNIFKIVFAAIVGFLLISCEKDEDRAVLGNPSSSALTASATTFVLLKDDAAKDAVKFSWQAPSFGNNIVINNVLQFAVKGTNFAKPKEVILGAGTTSVSFKVQDFNGILLGAGAPIGSQSQVEVRLKSTTESSAVAPVYSSAIPLTVTPYALISYVYAPGAYQGWNPATATALVSENSNGIYTGYINFPIDGLEFKITPNRSWDGAYGSDNGSTLSTSAGNIKAPGVGSYKLVVDLNKSIIAMTPFRFGIVGSATPNGWATPDTKMTLNNTTGIWEATLALTSGEMKFRANDAWDINYGGSGGNAVAGGDNIQISAAGIYNVTLDTNNMKYTLVKQ</sequence>